<dbReference type="RefSeq" id="WP_141977387.1">
    <property type="nucleotide sequence ID" value="NZ_VFPP01000001.1"/>
</dbReference>
<gene>
    <name evidence="2" type="ORF">FHX81_2139</name>
</gene>
<dbReference type="PANTHER" id="PTHR36113:SF1">
    <property type="entry name" value="GLYOXALASE_BLEOMYCIN RESISTANCE PROTEIN_DIOXYGENASE"/>
    <property type="match status" value="1"/>
</dbReference>
<evidence type="ECO:0000313" key="3">
    <source>
        <dbReference type="Proteomes" id="UP000316628"/>
    </source>
</evidence>
<dbReference type="SUPFAM" id="SSF54593">
    <property type="entry name" value="Glyoxalase/Bleomycin resistance protein/Dihydroxybiphenyl dioxygenase"/>
    <property type="match status" value="1"/>
</dbReference>
<organism evidence="2 3">
    <name type="scientific">Saccharothrix saharensis</name>
    <dbReference type="NCBI Taxonomy" id="571190"/>
    <lineage>
        <taxon>Bacteria</taxon>
        <taxon>Bacillati</taxon>
        <taxon>Actinomycetota</taxon>
        <taxon>Actinomycetes</taxon>
        <taxon>Pseudonocardiales</taxon>
        <taxon>Pseudonocardiaceae</taxon>
        <taxon>Saccharothrix</taxon>
    </lineage>
</organism>
<dbReference type="InterPro" id="IPR029068">
    <property type="entry name" value="Glyas_Bleomycin-R_OHBP_Dase"/>
</dbReference>
<reference evidence="2 3" key="1">
    <citation type="submission" date="2019-06" db="EMBL/GenBank/DDBJ databases">
        <title>Sequencing the genomes of 1000 actinobacteria strains.</title>
        <authorList>
            <person name="Klenk H.-P."/>
        </authorList>
    </citation>
    <scope>NUCLEOTIDE SEQUENCE [LARGE SCALE GENOMIC DNA]</scope>
    <source>
        <strain evidence="2 3">DSM 45456</strain>
    </source>
</reference>
<keyword evidence="3" id="KW-1185">Reference proteome</keyword>
<accession>A0A543JAH3</accession>
<comment type="caution">
    <text evidence="2">The sequence shown here is derived from an EMBL/GenBank/DDBJ whole genome shotgun (WGS) entry which is preliminary data.</text>
</comment>
<protein>
    <submittedName>
        <fullName evidence="2">Glyoxylase I family protein</fullName>
    </submittedName>
</protein>
<dbReference type="InterPro" id="IPR051332">
    <property type="entry name" value="Fosfomycin_Res_Enzymes"/>
</dbReference>
<dbReference type="AlphaFoldDB" id="A0A543JAH3"/>
<evidence type="ECO:0000313" key="2">
    <source>
        <dbReference type="EMBL" id="TQM79828.1"/>
    </source>
</evidence>
<evidence type="ECO:0000259" key="1">
    <source>
        <dbReference type="PROSITE" id="PS51819"/>
    </source>
</evidence>
<proteinExistence type="predicted"/>
<feature type="domain" description="VOC" evidence="1">
    <location>
        <begin position="2"/>
        <end position="132"/>
    </location>
</feature>
<dbReference type="PANTHER" id="PTHR36113">
    <property type="entry name" value="LYASE, PUTATIVE-RELATED-RELATED"/>
    <property type="match status" value="1"/>
</dbReference>
<sequence length="137" mass="15256">MKWSHVALNCRDLAATEEFYTRWFGFKRARFFDLGDTSIVFLKSGEVYLELFGGAAVDAAGAPTLVERDGPDHVGTVRHLAFQVDDVDALLRQMGDDAQVNLGPIDFDSFIPGWRSAWLTDPDGVVVEVSQGYRDEL</sequence>
<dbReference type="Proteomes" id="UP000316628">
    <property type="component" value="Unassembled WGS sequence"/>
</dbReference>
<dbReference type="Pfam" id="PF00903">
    <property type="entry name" value="Glyoxalase"/>
    <property type="match status" value="1"/>
</dbReference>
<dbReference type="OrthoDB" id="317332at2"/>
<dbReference type="PROSITE" id="PS51819">
    <property type="entry name" value="VOC"/>
    <property type="match status" value="1"/>
</dbReference>
<dbReference type="EMBL" id="VFPP01000001">
    <property type="protein sequence ID" value="TQM79828.1"/>
    <property type="molecule type" value="Genomic_DNA"/>
</dbReference>
<dbReference type="Gene3D" id="3.10.180.10">
    <property type="entry name" value="2,3-Dihydroxybiphenyl 1,2-Dioxygenase, domain 1"/>
    <property type="match status" value="1"/>
</dbReference>
<name>A0A543JAH3_9PSEU</name>
<dbReference type="CDD" id="cd06587">
    <property type="entry name" value="VOC"/>
    <property type="match status" value="1"/>
</dbReference>
<dbReference type="InterPro" id="IPR004360">
    <property type="entry name" value="Glyas_Fos-R_dOase_dom"/>
</dbReference>
<dbReference type="InterPro" id="IPR037523">
    <property type="entry name" value="VOC_core"/>
</dbReference>